<dbReference type="InterPro" id="IPR053733">
    <property type="entry name" value="Heme_Transport_Util_sf"/>
</dbReference>
<sequence>MIAHISAFLLTAAFAAPALAGAPACATTEQASNIRAYYEKTRPGVPLAVSSRFFNVPEFVIASGLPASLSVGTAVTPDQVKTIWSSIDAWGATTRVSLVVSPGSKHAFAFPSLVPITQKDAKDGYIDVYADEGRGVHSHIQLDQVAAIYATELADPKPGFKTRAISLFGPDGNLVIGVYASIKSDPFDDKAVAGFERTRALIASMPRICG</sequence>
<evidence type="ECO:0000313" key="2">
    <source>
        <dbReference type="EMBL" id="MFD0848871.1"/>
    </source>
</evidence>
<comment type="caution">
    <text evidence="2">The sequence shown here is derived from an EMBL/GenBank/DDBJ whole genome shotgun (WGS) entry which is preliminary data.</text>
</comment>
<name>A0ABW3C324_SPHXN</name>
<proteinExistence type="predicted"/>
<gene>
    <name evidence="2" type="ORF">ACFQ00_11095</name>
</gene>
<reference evidence="3" key="1">
    <citation type="journal article" date="2019" name="Int. J. Syst. Evol. Microbiol.">
        <title>The Global Catalogue of Microorganisms (GCM) 10K type strain sequencing project: providing services to taxonomists for standard genome sequencing and annotation.</title>
        <authorList>
            <consortium name="The Broad Institute Genomics Platform"/>
            <consortium name="The Broad Institute Genome Sequencing Center for Infectious Disease"/>
            <person name="Wu L."/>
            <person name="Ma J."/>
        </authorList>
    </citation>
    <scope>NUCLEOTIDE SEQUENCE [LARGE SCALE GENOMIC DNA]</scope>
    <source>
        <strain evidence="3">CCUG 52537</strain>
    </source>
</reference>
<dbReference type="Proteomes" id="UP001597124">
    <property type="component" value="Unassembled WGS sequence"/>
</dbReference>
<keyword evidence="1" id="KW-0732">Signal</keyword>
<dbReference type="Pfam" id="PF06228">
    <property type="entry name" value="ChuX_HutX"/>
    <property type="match status" value="1"/>
</dbReference>
<keyword evidence="3" id="KW-1185">Reference proteome</keyword>
<feature type="chain" id="PRO_5046282034" evidence="1">
    <location>
        <begin position="21"/>
        <end position="210"/>
    </location>
</feature>
<feature type="signal peptide" evidence="1">
    <location>
        <begin position="1"/>
        <end position="20"/>
    </location>
</feature>
<evidence type="ECO:0000256" key="1">
    <source>
        <dbReference type="SAM" id="SignalP"/>
    </source>
</evidence>
<accession>A0ABW3C324</accession>
<dbReference type="EMBL" id="JBHTIK010000005">
    <property type="protein sequence ID" value="MFD0848871.1"/>
    <property type="molecule type" value="Genomic_DNA"/>
</dbReference>
<dbReference type="InterPro" id="IPR010413">
    <property type="entry name" value="HutX-like"/>
</dbReference>
<dbReference type="Gene3D" id="3.40.1570.10">
    <property type="entry name" value="HemS/ChuS/ChuX like domains"/>
    <property type="match status" value="1"/>
</dbReference>
<organism evidence="2 3">
    <name type="scientific">Sphingosinicella xenopeptidilytica</name>
    <dbReference type="NCBI Taxonomy" id="364098"/>
    <lineage>
        <taxon>Bacteria</taxon>
        <taxon>Pseudomonadati</taxon>
        <taxon>Pseudomonadota</taxon>
        <taxon>Alphaproteobacteria</taxon>
        <taxon>Sphingomonadales</taxon>
        <taxon>Sphingosinicellaceae</taxon>
        <taxon>Sphingosinicella</taxon>
    </lineage>
</organism>
<dbReference type="SUPFAM" id="SSF144064">
    <property type="entry name" value="Heme iron utilization protein-like"/>
    <property type="match status" value="1"/>
</dbReference>
<evidence type="ECO:0000313" key="3">
    <source>
        <dbReference type="Proteomes" id="UP001597124"/>
    </source>
</evidence>
<dbReference type="RefSeq" id="WP_381490385.1">
    <property type="nucleotide sequence ID" value="NZ_JBHTIK010000005.1"/>
</dbReference>
<protein>
    <submittedName>
        <fullName evidence="2">ChuX/HutX family heme-like substrate-binding protein</fullName>
    </submittedName>
</protein>